<keyword evidence="6" id="KW-0472">Membrane</keyword>
<evidence type="ECO:0000256" key="3">
    <source>
        <dbReference type="ARBA" id="ARBA00022475"/>
    </source>
</evidence>
<dbReference type="PANTHER" id="PTHR37316:SF3">
    <property type="entry name" value="TEICHOIC ACID GLYCEROL-PHOSPHATE TRANSFERASE"/>
    <property type="match status" value="1"/>
</dbReference>
<protein>
    <submittedName>
        <fullName evidence="7">CDP-glycerol glycerophosphotransferase family protein</fullName>
    </submittedName>
</protein>
<name>A0A930Y801_9ACTN</name>
<organism evidence="7 8">
    <name type="scientific">Nocardioides acrostichi</name>
    <dbReference type="NCBI Taxonomy" id="2784339"/>
    <lineage>
        <taxon>Bacteria</taxon>
        <taxon>Bacillati</taxon>
        <taxon>Actinomycetota</taxon>
        <taxon>Actinomycetes</taxon>
        <taxon>Propionibacteriales</taxon>
        <taxon>Nocardioidaceae</taxon>
        <taxon>Nocardioides</taxon>
    </lineage>
</organism>
<proteinExistence type="inferred from homology"/>
<dbReference type="Gene3D" id="3.40.50.12580">
    <property type="match status" value="1"/>
</dbReference>
<dbReference type="PANTHER" id="PTHR37316">
    <property type="entry name" value="TEICHOIC ACID GLYCEROL-PHOSPHATE PRIMASE"/>
    <property type="match status" value="1"/>
</dbReference>
<accession>A0A930Y801</accession>
<keyword evidence="4" id="KW-0808">Transferase</keyword>
<evidence type="ECO:0000256" key="1">
    <source>
        <dbReference type="ARBA" id="ARBA00004202"/>
    </source>
</evidence>
<dbReference type="GO" id="GO:0005886">
    <property type="term" value="C:plasma membrane"/>
    <property type="evidence" value="ECO:0007669"/>
    <property type="project" value="UniProtKB-SubCell"/>
</dbReference>
<dbReference type="GO" id="GO:0019350">
    <property type="term" value="P:teichoic acid biosynthetic process"/>
    <property type="evidence" value="ECO:0007669"/>
    <property type="project" value="UniProtKB-KW"/>
</dbReference>
<reference evidence="7" key="1">
    <citation type="submission" date="2020-11" db="EMBL/GenBank/DDBJ databases">
        <title>Nocardioides sp. CBS4Y-1, whole genome shotgun sequence.</title>
        <authorList>
            <person name="Tuo L."/>
        </authorList>
    </citation>
    <scope>NUCLEOTIDE SEQUENCE</scope>
    <source>
        <strain evidence="7">CBS4Y-1</strain>
    </source>
</reference>
<dbReference type="RefSeq" id="WP_194503803.1">
    <property type="nucleotide sequence ID" value="NZ_JADIVZ010000006.1"/>
</dbReference>
<keyword evidence="5" id="KW-0777">Teichoic acid biosynthesis</keyword>
<comment type="similarity">
    <text evidence="2">Belongs to the CDP-glycerol glycerophosphotransferase family.</text>
</comment>
<dbReference type="EMBL" id="JADIVZ010000006">
    <property type="protein sequence ID" value="MBF4162531.1"/>
    <property type="molecule type" value="Genomic_DNA"/>
</dbReference>
<dbReference type="InterPro" id="IPR007554">
    <property type="entry name" value="Glycerophosphate_synth"/>
</dbReference>
<dbReference type="SUPFAM" id="SSF53756">
    <property type="entry name" value="UDP-Glycosyltransferase/glycogen phosphorylase"/>
    <property type="match status" value="1"/>
</dbReference>
<sequence length="387" mass="42224">MKSRRRPWRRRVADSVVVLLDRLTASRPWVVLHSSPDLDDSTVALLRGAPRQIEMIVLAEDPGAARSRVAALGLDVRIVSRRSVRGMLSYLRSRVVVTTHGVFGARPRPRGKQVVGLWHGEFGKLIGTFTGEAPRHFDWVPVSSTLSRTSRVAEFAIDPDRVHVVGSPRQALLRGREAVRARLGVSGPLVVYAPTYRSAVRGMPRADGDEARLAAEQPWQRADLRQLLADSGATVWVRPHPSADQASLPSGPGVELARNPDLERLGVTFYELLAAADCFVTDYSSLWVDFVLVDRPLLAFCPDLESFRADRGLALEPHEAWFPGPVLTTGDDLVAALAEALAGADPHAERRTRTRALLHADVAGEPVAATWAYVSWVLGHLPTGGAA</sequence>
<dbReference type="Gene3D" id="3.40.50.11820">
    <property type="match status" value="1"/>
</dbReference>
<evidence type="ECO:0000313" key="7">
    <source>
        <dbReference type="EMBL" id="MBF4162531.1"/>
    </source>
</evidence>
<gene>
    <name evidence="7" type="ORF">ISG29_12605</name>
</gene>
<dbReference type="InterPro" id="IPR051612">
    <property type="entry name" value="Teichoic_Acid_Biosynth"/>
</dbReference>
<comment type="caution">
    <text evidence="7">The sequence shown here is derived from an EMBL/GenBank/DDBJ whole genome shotgun (WGS) entry which is preliminary data.</text>
</comment>
<evidence type="ECO:0000313" key="8">
    <source>
        <dbReference type="Proteomes" id="UP000656804"/>
    </source>
</evidence>
<dbReference type="Proteomes" id="UP000656804">
    <property type="component" value="Unassembled WGS sequence"/>
</dbReference>
<evidence type="ECO:0000256" key="6">
    <source>
        <dbReference type="ARBA" id="ARBA00023136"/>
    </source>
</evidence>
<dbReference type="InterPro" id="IPR043148">
    <property type="entry name" value="TagF_C"/>
</dbReference>
<dbReference type="GO" id="GO:0047355">
    <property type="term" value="F:CDP-glycerol glycerophosphotransferase activity"/>
    <property type="evidence" value="ECO:0007669"/>
    <property type="project" value="InterPro"/>
</dbReference>
<evidence type="ECO:0000256" key="2">
    <source>
        <dbReference type="ARBA" id="ARBA00010488"/>
    </source>
</evidence>
<comment type="subcellular location">
    <subcellularLocation>
        <location evidence="1">Cell membrane</location>
        <topology evidence="1">Peripheral membrane protein</topology>
    </subcellularLocation>
</comment>
<keyword evidence="3" id="KW-1003">Cell membrane</keyword>
<evidence type="ECO:0000256" key="5">
    <source>
        <dbReference type="ARBA" id="ARBA00022944"/>
    </source>
</evidence>
<evidence type="ECO:0000256" key="4">
    <source>
        <dbReference type="ARBA" id="ARBA00022679"/>
    </source>
</evidence>
<dbReference type="InterPro" id="IPR043149">
    <property type="entry name" value="TagF_N"/>
</dbReference>
<keyword evidence="8" id="KW-1185">Reference proteome</keyword>
<dbReference type="AlphaFoldDB" id="A0A930Y801"/>
<dbReference type="Pfam" id="PF04464">
    <property type="entry name" value="Glyphos_transf"/>
    <property type="match status" value="1"/>
</dbReference>